<dbReference type="Proteomes" id="UP000594638">
    <property type="component" value="Unassembled WGS sequence"/>
</dbReference>
<comment type="caution">
    <text evidence="1">The sequence shown here is derived from an EMBL/GenBank/DDBJ whole genome shotgun (WGS) entry which is preliminary data.</text>
</comment>
<evidence type="ECO:0000313" key="1">
    <source>
        <dbReference type="EMBL" id="CAA3031707.1"/>
    </source>
</evidence>
<dbReference type="Gramene" id="OE9A111425T1">
    <property type="protein sequence ID" value="OE9A111425C1"/>
    <property type="gene ID" value="OE9A111425"/>
</dbReference>
<reference evidence="1 2" key="1">
    <citation type="submission" date="2019-12" db="EMBL/GenBank/DDBJ databases">
        <authorList>
            <person name="Alioto T."/>
            <person name="Alioto T."/>
            <person name="Gomez Garrido J."/>
        </authorList>
    </citation>
    <scope>NUCLEOTIDE SEQUENCE [LARGE SCALE GENOMIC DNA]</scope>
</reference>
<sequence length="67" mass="7536">MSRIYDNWERLFGAALDQEKIRELAEFQASALLLQISVPVEKVAVTTSPSQDLKIGSLMLCPFHSKN</sequence>
<proteinExistence type="predicted"/>
<dbReference type="AlphaFoldDB" id="A0A8S0VI23"/>
<gene>
    <name evidence="1" type="ORF">OLEA9_A111425</name>
</gene>
<keyword evidence="2" id="KW-1185">Reference proteome</keyword>
<protein>
    <submittedName>
        <fullName evidence="1">Uncharacterized protein</fullName>
    </submittedName>
</protein>
<organism evidence="1 2">
    <name type="scientific">Olea europaea subsp. europaea</name>
    <dbReference type="NCBI Taxonomy" id="158383"/>
    <lineage>
        <taxon>Eukaryota</taxon>
        <taxon>Viridiplantae</taxon>
        <taxon>Streptophyta</taxon>
        <taxon>Embryophyta</taxon>
        <taxon>Tracheophyta</taxon>
        <taxon>Spermatophyta</taxon>
        <taxon>Magnoliopsida</taxon>
        <taxon>eudicotyledons</taxon>
        <taxon>Gunneridae</taxon>
        <taxon>Pentapetalae</taxon>
        <taxon>asterids</taxon>
        <taxon>lamiids</taxon>
        <taxon>Lamiales</taxon>
        <taxon>Oleaceae</taxon>
        <taxon>Oleeae</taxon>
        <taxon>Olea</taxon>
    </lineage>
</organism>
<dbReference type="EMBL" id="CACTIH010009473">
    <property type="protein sequence ID" value="CAA3031707.1"/>
    <property type="molecule type" value="Genomic_DNA"/>
</dbReference>
<name>A0A8S0VI23_OLEEU</name>
<evidence type="ECO:0000313" key="2">
    <source>
        <dbReference type="Proteomes" id="UP000594638"/>
    </source>
</evidence>
<accession>A0A8S0VI23</accession>